<evidence type="ECO:0000313" key="2">
    <source>
        <dbReference type="Proteomes" id="UP000253318"/>
    </source>
</evidence>
<dbReference type="RefSeq" id="WP_114398699.1">
    <property type="nucleotide sequence ID" value="NZ_QEIM01000086.1"/>
</dbReference>
<dbReference type="OrthoDB" id="4570343at2"/>
<dbReference type="InterPro" id="IPR032584">
    <property type="entry name" value="DUF4913"/>
</dbReference>
<accession>A0A368T5E9</accession>
<keyword evidence="2" id="KW-1185">Reference proteome</keyword>
<evidence type="ECO:0000313" key="1">
    <source>
        <dbReference type="EMBL" id="RCV54555.1"/>
    </source>
</evidence>
<dbReference type="EMBL" id="QEIN01000164">
    <property type="protein sequence ID" value="RCV54555.1"/>
    <property type="molecule type" value="Genomic_DNA"/>
</dbReference>
<protein>
    <submittedName>
        <fullName evidence="1">DUF4913 domain-containing protein</fullName>
    </submittedName>
</protein>
<organism evidence="1 2">
    <name type="scientific">Marinitenerispora sediminis</name>
    <dbReference type="NCBI Taxonomy" id="1931232"/>
    <lineage>
        <taxon>Bacteria</taxon>
        <taxon>Bacillati</taxon>
        <taxon>Actinomycetota</taxon>
        <taxon>Actinomycetes</taxon>
        <taxon>Streptosporangiales</taxon>
        <taxon>Nocardiopsidaceae</taxon>
        <taxon>Marinitenerispora</taxon>
    </lineage>
</organism>
<dbReference type="Proteomes" id="UP000253318">
    <property type="component" value="Unassembled WGS sequence"/>
</dbReference>
<dbReference type="Pfam" id="PF16259">
    <property type="entry name" value="DUF4913"/>
    <property type="match status" value="1"/>
</dbReference>
<gene>
    <name evidence="1" type="ORF">DEF24_19075</name>
</gene>
<proteinExistence type="predicted"/>
<reference evidence="1 2" key="1">
    <citation type="submission" date="2018-04" db="EMBL/GenBank/DDBJ databases">
        <title>Novel actinobacteria from marine sediment.</title>
        <authorList>
            <person name="Ng Z.Y."/>
            <person name="Tan G.Y.A."/>
        </authorList>
    </citation>
    <scope>NUCLEOTIDE SEQUENCE [LARGE SCALE GENOMIC DNA]</scope>
    <source>
        <strain evidence="1 2">TPS81</strain>
    </source>
</reference>
<name>A0A368T5E9_9ACTN</name>
<dbReference type="AlphaFoldDB" id="A0A368T5E9"/>
<sequence length="171" mass="18858">MTYTDDRIAAEAGLTDRVALLQNAMHKLGADVIRLQTQLTDLASAPAQRTEEEPPAATPFIFNLSRDAYRGELSALVAWVDDFLVPVYVGPDPGWCPVWWEHHEAVGRLHALRLAYQELTDTAAAGGSGPGRWHRDHLDPTLDRLRAPGGPFAACLSPAGHRIERRQSRFA</sequence>
<comment type="caution">
    <text evidence="1">The sequence shown here is derived from an EMBL/GenBank/DDBJ whole genome shotgun (WGS) entry which is preliminary data.</text>
</comment>